<evidence type="ECO:0000256" key="1">
    <source>
        <dbReference type="SAM" id="MobiDB-lite"/>
    </source>
</evidence>
<evidence type="ECO:0008006" key="5">
    <source>
        <dbReference type="Google" id="ProtNLM"/>
    </source>
</evidence>
<dbReference type="RefSeq" id="WP_047856199.1">
    <property type="nucleotide sequence ID" value="NZ_CP011509.1"/>
</dbReference>
<keyword evidence="4" id="KW-1185">Reference proteome</keyword>
<keyword evidence="2" id="KW-0732">Signal</keyword>
<feature type="signal peptide" evidence="2">
    <location>
        <begin position="1"/>
        <end position="18"/>
    </location>
</feature>
<protein>
    <recommendedName>
        <fullName evidence="5">Lipoprotein</fullName>
    </recommendedName>
</protein>
<reference evidence="3 4" key="1">
    <citation type="submission" date="2018-08" db="EMBL/GenBank/DDBJ databases">
        <title>Genomic Encyclopedia of Archaeal and Bacterial Type Strains, Phase II (KMG-II): from individual species to whole genera.</title>
        <authorList>
            <person name="Goeker M."/>
        </authorList>
    </citation>
    <scope>NUCLEOTIDE SEQUENCE [LARGE SCALE GENOMIC DNA]</scope>
    <source>
        <strain evidence="3 4">DSM 2261</strain>
    </source>
</reference>
<gene>
    <name evidence="3" type="ORF">ATI61_103391</name>
</gene>
<accession>A0ABX9K6Y6</accession>
<dbReference type="PROSITE" id="PS51257">
    <property type="entry name" value="PROKAR_LIPOPROTEIN"/>
    <property type="match status" value="1"/>
</dbReference>
<evidence type="ECO:0000313" key="3">
    <source>
        <dbReference type="EMBL" id="REG34491.1"/>
    </source>
</evidence>
<evidence type="ECO:0000313" key="4">
    <source>
        <dbReference type="Proteomes" id="UP000256345"/>
    </source>
</evidence>
<sequence length="301" mass="32334">MRLLRLSFLLLLVALASACSRNVPSLVPKPGAPPSPRLEFRPPDDAVLTESLKSSVGRSGAPGTQEAELTTVTRFTPEQGGWLLTQRVTQARYSRDGAPVETLVDDVLTRFALRVRLAGDGAYVGVVEPEAALVALAAVAPAGQDVSPLEGFFAPEALENRTRSEWDVKYGGLYGRAWEPGARSYVVGTVPLGGREVTYLLERTFSGTVPTGHGEAMLFSLRCLEAPGADASPQVLEALSQAGNPELTPGVQCEGEQLLGRGRFIPVRRGLTLRATLDGETWTWAAKSQLESLQAPEEERR</sequence>
<evidence type="ECO:0000256" key="2">
    <source>
        <dbReference type="SAM" id="SignalP"/>
    </source>
</evidence>
<comment type="caution">
    <text evidence="3">The sequence shown here is derived from an EMBL/GenBank/DDBJ whole genome shotgun (WGS) entry which is preliminary data.</text>
</comment>
<dbReference type="EMBL" id="QUMU01000003">
    <property type="protein sequence ID" value="REG34491.1"/>
    <property type="molecule type" value="Genomic_DNA"/>
</dbReference>
<organism evidence="3 4">
    <name type="scientific">Archangium gephyra</name>
    <dbReference type="NCBI Taxonomy" id="48"/>
    <lineage>
        <taxon>Bacteria</taxon>
        <taxon>Pseudomonadati</taxon>
        <taxon>Myxococcota</taxon>
        <taxon>Myxococcia</taxon>
        <taxon>Myxococcales</taxon>
        <taxon>Cystobacterineae</taxon>
        <taxon>Archangiaceae</taxon>
        <taxon>Archangium</taxon>
    </lineage>
</organism>
<proteinExistence type="predicted"/>
<dbReference type="Proteomes" id="UP000256345">
    <property type="component" value="Unassembled WGS sequence"/>
</dbReference>
<feature type="chain" id="PRO_5045816694" description="Lipoprotein" evidence="2">
    <location>
        <begin position="19"/>
        <end position="301"/>
    </location>
</feature>
<feature type="region of interest" description="Disordered" evidence="1">
    <location>
        <begin position="24"/>
        <end position="43"/>
    </location>
</feature>
<name>A0ABX9K6Y6_9BACT</name>